<comment type="catalytic activity">
    <reaction evidence="1">
        <text>ATP + protein L-histidine = ADP + protein N-phospho-L-histidine.</text>
        <dbReference type="EC" id="2.7.13.3"/>
    </reaction>
</comment>
<evidence type="ECO:0000256" key="6">
    <source>
        <dbReference type="ARBA" id="ARBA00022692"/>
    </source>
</evidence>
<proteinExistence type="predicted"/>
<keyword evidence="4" id="KW-1003">Cell membrane</keyword>
<keyword evidence="9" id="KW-0067">ATP-binding</keyword>
<keyword evidence="11" id="KW-0902">Two-component regulatory system</keyword>
<dbReference type="PRINTS" id="PR00344">
    <property type="entry name" value="BCTRLSENSOR"/>
</dbReference>
<organism evidence="15 16">
    <name type="scientific">Bacillus sonorensis</name>
    <dbReference type="NCBI Taxonomy" id="119858"/>
    <lineage>
        <taxon>Bacteria</taxon>
        <taxon>Bacillati</taxon>
        <taxon>Bacillota</taxon>
        <taxon>Bacilli</taxon>
        <taxon>Bacillales</taxon>
        <taxon>Bacillaceae</taxon>
        <taxon>Bacillus</taxon>
    </lineage>
</organism>
<dbReference type="EC" id="2.7.13.3" evidence="3"/>
<evidence type="ECO:0000256" key="12">
    <source>
        <dbReference type="ARBA" id="ARBA00023136"/>
    </source>
</evidence>
<evidence type="ECO:0000256" key="11">
    <source>
        <dbReference type="ARBA" id="ARBA00023012"/>
    </source>
</evidence>
<keyword evidence="12 13" id="KW-0472">Membrane</keyword>
<dbReference type="InterPro" id="IPR005467">
    <property type="entry name" value="His_kinase_dom"/>
</dbReference>
<dbReference type="GO" id="GO:0004673">
    <property type="term" value="F:protein histidine kinase activity"/>
    <property type="evidence" value="ECO:0007669"/>
    <property type="project" value="UniProtKB-EC"/>
</dbReference>
<comment type="subcellular location">
    <subcellularLocation>
        <location evidence="2">Cell membrane</location>
        <topology evidence="2">Multi-pass membrane protein</topology>
    </subcellularLocation>
</comment>
<evidence type="ECO:0000256" key="7">
    <source>
        <dbReference type="ARBA" id="ARBA00022741"/>
    </source>
</evidence>
<keyword evidence="6 13" id="KW-0812">Transmembrane</keyword>
<dbReference type="SUPFAM" id="SSF55874">
    <property type="entry name" value="ATPase domain of HSP90 chaperone/DNA topoisomerase II/histidine kinase"/>
    <property type="match status" value="1"/>
</dbReference>
<gene>
    <name evidence="15" type="primary">yxdK</name>
    <name evidence="15" type="ORF">S101395_00255</name>
</gene>
<sequence>MKLFLKNHFVLILLFFLQGVFVFFYYWFAGLQAFTHLFYILGVQLLALSVYLAYKWLQERRIYQWLGSEQEDTDVPFLGTSDFCVDLYEKQMELSRLQHRKIHEIEAKLEDRVAYMNQWVHQVKTPLSVINLIIQEEDEPIFKQIKKEVQQIEFGLETLLYSSRLDLFERDFKIEAVSLGELLNSLIQHYKRYFIQHRVYPNKHVPAEDAVIYTDRKWLRFAIGQVITNAVKYSAGKSDRIDMTIVRQGERIVLEIKDYGVGIPAQDLKRVFDPYYTGENGRRFPESTGIGLYLVKEISEKLDHDVRITSEAGTGTTVQFSFLTKM</sequence>
<keyword evidence="10 13" id="KW-1133">Transmembrane helix</keyword>
<evidence type="ECO:0000313" key="15">
    <source>
        <dbReference type="EMBL" id="ASB86810.1"/>
    </source>
</evidence>
<dbReference type="PANTHER" id="PTHR45453:SF2">
    <property type="entry name" value="HISTIDINE KINASE"/>
    <property type="match status" value="1"/>
</dbReference>
<evidence type="ECO:0000256" key="3">
    <source>
        <dbReference type="ARBA" id="ARBA00012438"/>
    </source>
</evidence>
<feature type="transmembrane region" description="Helical" evidence="13">
    <location>
        <begin position="34"/>
        <end position="54"/>
    </location>
</feature>
<dbReference type="InterPro" id="IPR003594">
    <property type="entry name" value="HATPase_dom"/>
</dbReference>
<dbReference type="Proteomes" id="UP000196877">
    <property type="component" value="Chromosome"/>
</dbReference>
<keyword evidence="8 15" id="KW-0418">Kinase</keyword>
<evidence type="ECO:0000256" key="2">
    <source>
        <dbReference type="ARBA" id="ARBA00004651"/>
    </source>
</evidence>
<keyword evidence="16" id="KW-1185">Reference proteome</keyword>
<name>A0ABN5ADE6_9BACI</name>
<feature type="domain" description="Histidine kinase" evidence="14">
    <location>
        <begin position="118"/>
        <end position="326"/>
    </location>
</feature>
<evidence type="ECO:0000256" key="8">
    <source>
        <dbReference type="ARBA" id="ARBA00022777"/>
    </source>
</evidence>
<evidence type="ECO:0000256" key="10">
    <source>
        <dbReference type="ARBA" id="ARBA00022989"/>
    </source>
</evidence>
<evidence type="ECO:0000256" key="4">
    <source>
        <dbReference type="ARBA" id="ARBA00022475"/>
    </source>
</evidence>
<dbReference type="PANTHER" id="PTHR45453">
    <property type="entry name" value="PHOSPHATE REGULON SENSOR PROTEIN PHOR"/>
    <property type="match status" value="1"/>
</dbReference>
<dbReference type="PROSITE" id="PS50109">
    <property type="entry name" value="HIS_KIN"/>
    <property type="match status" value="1"/>
</dbReference>
<dbReference type="Gene3D" id="3.30.565.10">
    <property type="entry name" value="Histidine kinase-like ATPase, C-terminal domain"/>
    <property type="match status" value="1"/>
</dbReference>
<dbReference type="InterPro" id="IPR050351">
    <property type="entry name" value="BphY/WalK/GraS-like"/>
</dbReference>
<evidence type="ECO:0000256" key="1">
    <source>
        <dbReference type="ARBA" id="ARBA00000085"/>
    </source>
</evidence>
<reference evidence="15 16" key="1">
    <citation type="submission" date="2017-06" db="EMBL/GenBank/DDBJ databases">
        <title>Genome sequence of Bacillus sonorensis strain SRCM101395.</title>
        <authorList>
            <person name="Cho S.H."/>
        </authorList>
    </citation>
    <scope>NUCLEOTIDE SEQUENCE [LARGE SCALE GENOMIC DNA]</scope>
    <source>
        <strain evidence="15 16">SRCM101395</strain>
    </source>
</reference>
<evidence type="ECO:0000256" key="5">
    <source>
        <dbReference type="ARBA" id="ARBA00022679"/>
    </source>
</evidence>
<dbReference type="EMBL" id="CP021920">
    <property type="protein sequence ID" value="ASB86810.1"/>
    <property type="molecule type" value="Genomic_DNA"/>
</dbReference>
<keyword evidence="7" id="KW-0547">Nucleotide-binding</keyword>
<evidence type="ECO:0000259" key="14">
    <source>
        <dbReference type="PROSITE" id="PS50109"/>
    </source>
</evidence>
<evidence type="ECO:0000256" key="13">
    <source>
        <dbReference type="SAM" id="Phobius"/>
    </source>
</evidence>
<dbReference type="InterPro" id="IPR004358">
    <property type="entry name" value="Sig_transdc_His_kin-like_C"/>
</dbReference>
<evidence type="ECO:0000256" key="9">
    <source>
        <dbReference type="ARBA" id="ARBA00022840"/>
    </source>
</evidence>
<dbReference type="SMART" id="SM00387">
    <property type="entry name" value="HATPase_c"/>
    <property type="match status" value="1"/>
</dbReference>
<protein>
    <recommendedName>
        <fullName evidence="3">histidine kinase</fullName>
        <ecNumber evidence="3">2.7.13.3</ecNumber>
    </recommendedName>
</protein>
<keyword evidence="5 15" id="KW-0808">Transferase</keyword>
<dbReference type="RefSeq" id="WP_006639609.1">
    <property type="nucleotide sequence ID" value="NZ_BORD01000001.1"/>
</dbReference>
<accession>A0ABN5ADE6</accession>
<dbReference type="InterPro" id="IPR036890">
    <property type="entry name" value="HATPase_C_sf"/>
</dbReference>
<dbReference type="Pfam" id="PF02518">
    <property type="entry name" value="HATPase_c"/>
    <property type="match status" value="1"/>
</dbReference>
<feature type="transmembrane region" description="Helical" evidence="13">
    <location>
        <begin position="9"/>
        <end position="28"/>
    </location>
</feature>
<dbReference type="GeneID" id="92855702"/>
<evidence type="ECO:0000313" key="16">
    <source>
        <dbReference type="Proteomes" id="UP000196877"/>
    </source>
</evidence>